<evidence type="ECO:0000256" key="4">
    <source>
        <dbReference type="ARBA" id="ARBA00022690"/>
    </source>
</evidence>
<dbReference type="PROSITE" id="PS51252">
    <property type="entry name" value="ANTISTASIN"/>
    <property type="match status" value="2"/>
</dbReference>
<keyword evidence="9" id="KW-1185">Reference proteome</keyword>
<feature type="domain" description="WAP" evidence="7">
    <location>
        <begin position="614"/>
        <end position="664"/>
    </location>
</feature>
<feature type="domain" description="WAP" evidence="7">
    <location>
        <begin position="671"/>
        <end position="720"/>
    </location>
</feature>
<evidence type="ECO:0000313" key="9">
    <source>
        <dbReference type="Proteomes" id="UP001208570"/>
    </source>
</evidence>
<dbReference type="Proteomes" id="UP001208570">
    <property type="component" value="Unassembled WGS sequence"/>
</dbReference>
<feature type="domain" description="Antistasin-like" evidence="6">
    <location>
        <begin position="243"/>
        <end position="270"/>
    </location>
</feature>
<dbReference type="PROSITE" id="PS51390">
    <property type="entry name" value="WAP"/>
    <property type="match status" value="4"/>
</dbReference>
<dbReference type="SUPFAM" id="SSF57262">
    <property type="entry name" value="Leech antihemostatic proteins"/>
    <property type="match status" value="1"/>
</dbReference>
<name>A0AAD9MUN0_9ANNE</name>
<evidence type="ECO:0000256" key="2">
    <source>
        <dbReference type="ARBA" id="ARBA00008768"/>
    </source>
</evidence>
<evidence type="ECO:0000259" key="7">
    <source>
        <dbReference type="PROSITE" id="PS51390"/>
    </source>
</evidence>
<feature type="domain" description="WAP" evidence="7">
    <location>
        <begin position="310"/>
        <end position="358"/>
    </location>
</feature>
<evidence type="ECO:0000256" key="1">
    <source>
        <dbReference type="ARBA" id="ARBA00004613"/>
    </source>
</evidence>
<feature type="domain" description="WAP" evidence="7">
    <location>
        <begin position="88"/>
        <end position="140"/>
    </location>
</feature>
<dbReference type="Gene3D" id="4.10.75.10">
    <property type="entry name" value="Elafin-like"/>
    <property type="match status" value="3"/>
</dbReference>
<keyword evidence="5" id="KW-0722">Serine protease inhibitor</keyword>
<evidence type="ECO:0000256" key="5">
    <source>
        <dbReference type="ARBA" id="ARBA00022900"/>
    </source>
</evidence>
<reference evidence="8" key="1">
    <citation type="journal article" date="2023" name="Mol. Biol. Evol.">
        <title>Third-Generation Sequencing Reveals the Adaptive Role of the Epigenome in Three Deep-Sea Polychaetes.</title>
        <authorList>
            <person name="Perez M."/>
            <person name="Aroh O."/>
            <person name="Sun Y."/>
            <person name="Lan Y."/>
            <person name="Juniper S.K."/>
            <person name="Young C.R."/>
            <person name="Angers B."/>
            <person name="Qian P.Y."/>
        </authorList>
    </citation>
    <scope>NUCLEOTIDE SEQUENCE</scope>
    <source>
        <strain evidence="8">P08H-3</strain>
    </source>
</reference>
<dbReference type="SUPFAM" id="SSF57256">
    <property type="entry name" value="Elafin-like"/>
    <property type="match status" value="3"/>
</dbReference>
<dbReference type="InterPro" id="IPR004094">
    <property type="entry name" value="Antistasin-like"/>
</dbReference>
<accession>A0AAD9MUN0</accession>
<comment type="subcellular location">
    <subcellularLocation>
        <location evidence="1">Secreted</location>
    </subcellularLocation>
</comment>
<dbReference type="GO" id="GO:0005576">
    <property type="term" value="C:extracellular region"/>
    <property type="evidence" value="ECO:0007669"/>
    <property type="project" value="UniProtKB-SubCell"/>
</dbReference>
<dbReference type="Pfam" id="PF02822">
    <property type="entry name" value="Antistasin"/>
    <property type="match status" value="2"/>
</dbReference>
<comment type="caution">
    <text evidence="8">The sequence shown here is derived from an EMBL/GenBank/DDBJ whole genome shotgun (WGS) entry which is preliminary data.</text>
</comment>
<feature type="domain" description="Antistasin-like" evidence="6">
    <location>
        <begin position="561"/>
        <end position="586"/>
    </location>
</feature>
<dbReference type="AlphaFoldDB" id="A0AAD9MUN0"/>
<dbReference type="Pfam" id="PF00095">
    <property type="entry name" value="WAP"/>
    <property type="match status" value="3"/>
</dbReference>
<organism evidence="8 9">
    <name type="scientific">Paralvinella palmiformis</name>
    <dbReference type="NCBI Taxonomy" id="53620"/>
    <lineage>
        <taxon>Eukaryota</taxon>
        <taxon>Metazoa</taxon>
        <taxon>Spiralia</taxon>
        <taxon>Lophotrochozoa</taxon>
        <taxon>Annelida</taxon>
        <taxon>Polychaeta</taxon>
        <taxon>Sedentaria</taxon>
        <taxon>Canalipalpata</taxon>
        <taxon>Terebellida</taxon>
        <taxon>Terebelliformia</taxon>
        <taxon>Alvinellidae</taxon>
        <taxon>Paralvinella</taxon>
    </lineage>
</organism>
<dbReference type="InterPro" id="IPR011061">
    <property type="entry name" value="Hirudin/antistatin"/>
</dbReference>
<evidence type="ECO:0000313" key="8">
    <source>
        <dbReference type="EMBL" id="KAK2144758.1"/>
    </source>
</evidence>
<comment type="similarity">
    <text evidence="2">Belongs to the protease inhibitor I15 (antistasin) family.</text>
</comment>
<proteinExistence type="inferred from homology"/>
<dbReference type="SMART" id="SM00217">
    <property type="entry name" value="WAP"/>
    <property type="match status" value="4"/>
</dbReference>
<keyword evidence="3" id="KW-0964">Secreted</keyword>
<protein>
    <submittedName>
        <fullName evidence="8">Uncharacterized protein</fullName>
    </submittedName>
</protein>
<keyword evidence="4" id="KW-0646">Protease inhibitor</keyword>
<dbReference type="InterPro" id="IPR008197">
    <property type="entry name" value="WAP_dom"/>
</dbReference>
<gene>
    <name evidence="8" type="ORF">LSH36_733g00037</name>
</gene>
<dbReference type="InterPro" id="IPR036645">
    <property type="entry name" value="Elafin-like_sf"/>
</dbReference>
<evidence type="ECO:0000259" key="6">
    <source>
        <dbReference type="PROSITE" id="PS51252"/>
    </source>
</evidence>
<sequence length="798" mass="85841">MLVKSISCKGYCSRGLACRVTNKGCSKSGSCTLECYQDSCANSPSGCPGVPSPPTCRDLKCPTGTECKNIGLGCNPSCSGQFYGCIALADIDGYCPDTSFMYPTRSNCEIMDLNNCNEDRNCPKQKCCKTLCGKRCLDPIGTTIGISGACSPNLGNLADRETYRQPDRQTEPPCQDVFQKCPTTANNCIQNGGTLELDSNGCELCLCSNTNNNPCASKTCSAGYSCKADCSKGPCFTWCQQTCTPFPCLKTMFCQNGFLKDAEGCDICKCDPTAPPKDCTVLTCGSGEVCKMTPLLCSNPPCRERPKCVDNVKNGTCPADTNTNRCFTRRDNCTYDENCPYLQKCCTRRCGKQCVDPVDDNGCPMQICPTNISQCTYGQAKDNKGCQICECNDPCKSKSCGDGKTCAVVSSNCGSGVCTYTAICQCAFDPAQCPQTCSYGYAQNSTSGCYICTCLPDPCTNMCPVNQRCEIANDRDCPDGVVNKDLCPAKARCVNCSNTDCTLTCGGQSTKKIGTDGCPACLCDGCQAQSCSTVCSGQYKQTTGSDGCLICQCQDSGSSGCPSLNCNNTCPSGRETDDQGCDICQCASLCKSYSCPTGQTCRVISDSQVICEDPSGSSLQCPVHNTDGQLNANCYKMTSCKTDSDCGSNKCCLLQCGYRCTPPVNLDPTTVVIHPGVCPKNPVDFPCYRYRFVCKSDVDCKSEKEKCCLRGCNRLCIRALQTATKSNTFRSGYCKFPEERWGSVLRKYFKQGKHICQSNSDCPGDNMCCLLVDGKTHTVARKCLAPETQDWTDGKYSF</sequence>
<dbReference type="Gene3D" id="2.10.22.10">
    <property type="entry name" value="Antistasin, domain 1"/>
    <property type="match status" value="2"/>
</dbReference>
<dbReference type="GO" id="GO:0004867">
    <property type="term" value="F:serine-type endopeptidase inhibitor activity"/>
    <property type="evidence" value="ECO:0007669"/>
    <property type="project" value="UniProtKB-KW"/>
</dbReference>
<dbReference type="EMBL" id="JAODUP010000733">
    <property type="protein sequence ID" value="KAK2144758.1"/>
    <property type="molecule type" value="Genomic_DNA"/>
</dbReference>
<evidence type="ECO:0000256" key="3">
    <source>
        <dbReference type="ARBA" id="ARBA00022525"/>
    </source>
</evidence>